<evidence type="ECO:0000313" key="5">
    <source>
        <dbReference type="EMBL" id="KXN70768.1"/>
    </source>
</evidence>
<organism evidence="5 6">
    <name type="scientific">Conidiobolus coronatus (strain ATCC 28846 / CBS 209.66 / NRRL 28638)</name>
    <name type="common">Delacroixia coronata</name>
    <dbReference type="NCBI Taxonomy" id="796925"/>
    <lineage>
        <taxon>Eukaryota</taxon>
        <taxon>Fungi</taxon>
        <taxon>Fungi incertae sedis</taxon>
        <taxon>Zoopagomycota</taxon>
        <taxon>Entomophthoromycotina</taxon>
        <taxon>Entomophthoromycetes</taxon>
        <taxon>Entomophthorales</taxon>
        <taxon>Ancylistaceae</taxon>
        <taxon>Conidiobolus</taxon>
    </lineage>
</organism>
<dbReference type="CDD" id="cd06464">
    <property type="entry name" value="ACD_sHsps-like"/>
    <property type="match status" value="1"/>
</dbReference>
<evidence type="ECO:0000256" key="3">
    <source>
        <dbReference type="RuleBase" id="RU003616"/>
    </source>
</evidence>
<keyword evidence="6" id="KW-1185">Reference proteome</keyword>
<evidence type="ECO:0000313" key="6">
    <source>
        <dbReference type="Proteomes" id="UP000070444"/>
    </source>
</evidence>
<dbReference type="InterPro" id="IPR002068">
    <property type="entry name" value="A-crystallin/Hsp20_dom"/>
</dbReference>
<gene>
    <name evidence="5" type="ORF">CONCODRAFT_58020</name>
</gene>
<sequence length="137" mass="15431">MHFNSAKHPILYSIPEIHDLPVHPAKKSRTRSYANPNTDILESKDAYKAIFQLPGVSKENISINFENNALTLQGKVASPKVEEFKTHIKQIASKPYKKSIEFPTQVDYENITADYTNGLLTVLLPKSAKQHKSISIL</sequence>
<dbReference type="Proteomes" id="UP000070444">
    <property type="component" value="Unassembled WGS sequence"/>
</dbReference>
<dbReference type="OrthoDB" id="5511210at2759"/>
<proteinExistence type="inferred from homology"/>
<dbReference type="InterPro" id="IPR031107">
    <property type="entry name" value="Small_HSP"/>
</dbReference>
<dbReference type="AlphaFoldDB" id="A0A137P6Z7"/>
<dbReference type="PANTHER" id="PTHR11527">
    <property type="entry name" value="HEAT-SHOCK PROTEIN 20 FAMILY MEMBER"/>
    <property type="match status" value="1"/>
</dbReference>
<evidence type="ECO:0000256" key="2">
    <source>
        <dbReference type="PROSITE-ProRule" id="PRU00285"/>
    </source>
</evidence>
<reference evidence="5 6" key="1">
    <citation type="journal article" date="2015" name="Genome Biol. Evol.">
        <title>Phylogenomic analyses indicate that early fungi evolved digesting cell walls of algal ancestors of land plants.</title>
        <authorList>
            <person name="Chang Y."/>
            <person name="Wang S."/>
            <person name="Sekimoto S."/>
            <person name="Aerts A.L."/>
            <person name="Choi C."/>
            <person name="Clum A."/>
            <person name="LaButti K.M."/>
            <person name="Lindquist E.A."/>
            <person name="Yee Ngan C."/>
            <person name="Ohm R.A."/>
            <person name="Salamov A.A."/>
            <person name="Grigoriev I.V."/>
            <person name="Spatafora J.W."/>
            <person name="Berbee M.L."/>
        </authorList>
    </citation>
    <scope>NUCLEOTIDE SEQUENCE [LARGE SCALE GENOMIC DNA]</scope>
    <source>
        <strain evidence="5 6">NRRL 28638</strain>
    </source>
</reference>
<name>A0A137P6Z7_CONC2</name>
<dbReference type="EMBL" id="KQ964493">
    <property type="protein sequence ID" value="KXN70768.1"/>
    <property type="molecule type" value="Genomic_DNA"/>
</dbReference>
<evidence type="ECO:0000256" key="1">
    <source>
        <dbReference type="ARBA" id="ARBA00023016"/>
    </source>
</evidence>
<keyword evidence="1" id="KW-0346">Stress response</keyword>
<dbReference type="SUPFAM" id="SSF49764">
    <property type="entry name" value="HSP20-like chaperones"/>
    <property type="match status" value="1"/>
</dbReference>
<comment type="similarity">
    <text evidence="2 3">Belongs to the small heat shock protein (HSP20) family.</text>
</comment>
<dbReference type="Gene3D" id="2.60.40.790">
    <property type="match status" value="1"/>
</dbReference>
<dbReference type="Pfam" id="PF00011">
    <property type="entry name" value="HSP20"/>
    <property type="match status" value="1"/>
</dbReference>
<feature type="domain" description="SHSP" evidence="4">
    <location>
        <begin position="29"/>
        <end position="137"/>
    </location>
</feature>
<protein>
    <submittedName>
        <fullName evidence="5">HSP20-like chaperone</fullName>
    </submittedName>
</protein>
<accession>A0A137P6Z7</accession>
<dbReference type="STRING" id="796925.A0A137P6Z7"/>
<evidence type="ECO:0000259" key="4">
    <source>
        <dbReference type="PROSITE" id="PS01031"/>
    </source>
</evidence>
<dbReference type="InterPro" id="IPR008978">
    <property type="entry name" value="HSP20-like_chaperone"/>
</dbReference>
<dbReference type="PROSITE" id="PS01031">
    <property type="entry name" value="SHSP"/>
    <property type="match status" value="1"/>
</dbReference>